<dbReference type="Proteomes" id="UP001064048">
    <property type="component" value="Chromosome 18"/>
</dbReference>
<organism evidence="1 2">
    <name type="scientific">Choristoneura fumiferana</name>
    <name type="common">Spruce budworm moth</name>
    <name type="synonym">Archips fumiferana</name>
    <dbReference type="NCBI Taxonomy" id="7141"/>
    <lineage>
        <taxon>Eukaryota</taxon>
        <taxon>Metazoa</taxon>
        <taxon>Ecdysozoa</taxon>
        <taxon>Arthropoda</taxon>
        <taxon>Hexapoda</taxon>
        <taxon>Insecta</taxon>
        <taxon>Pterygota</taxon>
        <taxon>Neoptera</taxon>
        <taxon>Endopterygota</taxon>
        <taxon>Lepidoptera</taxon>
        <taxon>Glossata</taxon>
        <taxon>Ditrysia</taxon>
        <taxon>Tortricoidea</taxon>
        <taxon>Tortricidae</taxon>
        <taxon>Tortricinae</taxon>
        <taxon>Choristoneura</taxon>
    </lineage>
</organism>
<name>A0ACC0KQQ5_CHOFU</name>
<reference evidence="1 2" key="1">
    <citation type="journal article" date="2022" name="Genome Biol. Evol.">
        <title>The Spruce Budworm Genome: Reconstructing the Evolutionary History of Antifreeze Proteins.</title>
        <authorList>
            <person name="Beliveau C."/>
            <person name="Gagne P."/>
            <person name="Picq S."/>
            <person name="Vernygora O."/>
            <person name="Keeling C.I."/>
            <person name="Pinkney K."/>
            <person name="Doucet D."/>
            <person name="Wen F."/>
            <person name="Johnston J.S."/>
            <person name="Maaroufi H."/>
            <person name="Boyle B."/>
            <person name="Laroche J."/>
            <person name="Dewar K."/>
            <person name="Juretic N."/>
            <person name="Blackburn G."/>
            <person name="Nisole A."/>
            <person name="Brunet B."/>
            <person name="Brandao M."/>
            <person name="Lumley L."/>
            <person name="Duan J."/>
            <person name="Quan G."/>
            <person name="Lucarotti C.J."/>
            <person name="Roe A.D."/>
            <person name="Sperling F.A.H."/>
            <person name="Levesque R.C."/>
            <person name="Cusson M."/>
        </authorList>
    </citation>
    <scope>NUCLEOTIDE SEQUENCE [LARGE SCALE GENOMIC DNA]</scope>
    <source>
        <strain evidence="1">Glfc:IPQL:Cfum</strain>
    </source>
</reference>
<keyword evidence="2" id="KW-1185">Reference proteome</keyword>
<sequence length="173" mass="18791">MTLTIIEQQSCEELVACISRGDFADFTAQLEGLTAVYQLNAEKKVKCKAFSALQSLEEDMCTLRQLQSFIKDPWAQVHKSPIGFLQKRRGGHAMRLTYFVSPYELLDKDKGLQPLTVELLTLGKPSGSSGLASLVAPSHTLIGHSATVLLESSSANKLQLAPIISNGQRSGKG</sequence>
<evidence type="ECO:0000313" key="2">
    <source>
        <dbReference type="Proteomes" id="UP001064048"/>
    </source>
</evidence>
<dbReference type="EMBL" id="CM046118">
    <property type="protein sequence ID" value="KAI8438847.1"/>
    <property type="molecule type" value="Genomic_DNA"/>
</dbReference>
<gene>
    <name evidence="1" type="ORF">MSG28_011195</name>
</gene>
<evidence type="ECO:0000313" key="1">
    <source>
        <dbReference type="EMBL" id="KAI8438847.1"/>
    </source>
</evidence>
<accession>A0ACC0KQQ5</accession>
<proteinExistence type="predicted"/>
<comment type="caution">
    <text evidence="1">The sequence shown here is derived from an EMBL/GenBank/DDBJ whole genome shotgun (WGS) entry which is preliminary data.</text>
</comment>
<protein>
    <submittedName>
        <fullName evidence="1">Uncharacterized protein</fullName>
    </submittedName>
</protein>